<evidence type="ECO:0000313" key="2">
    <source>
        <dbReference type="Proteomes" id="UP000677436"/>
    </source>
</evidence>
<protein>
    <recommendedName>
        <fullName evidence="3">SAM-dependent methyltransferase</fullName>
    </recommendedName>
</protein>
<gene>
    <name evidence="1" type="primary">ypiP</name>
    <name evidence="1" type="ORF">JIR001_17720</name>
</gene>
<reference evidence="1" key="1">
    <citation type="journal article" date="2013" name="Int. J. Syst. Evol. Microbiol.">
        <title>Polycladomyces abyssicola gen. nov., sp. nov., a thermophilic filamentous bacterium isolated from hemipelagic sediment.</title>
        <authorList>
            <person name="Tsubouchi T."/>
            <person name="Shimane Y."/>
            <person name="Mori K."/>
            <person name="Usui K."/>
            <person name="Hiraki T."/>
            <person name="Tame A."/>
            <person name="Uematsu K."/>
            <person name="Maruyama T."/>
            <person name="Hatada Y."/>
        </authorList>
    </citation>
    <scope>NUCLEOTIDE SEQUENCE</scope>
    <source>
        <strain evidence="1">JIR-001</strain>
    </source>
</reference>
<dbReference type="KEGG" id="pabs:JIR001_17720"/>
<dbReference type="InterPro" id="IPR029063">
    <property type="entry name" value="SAM-dependent_MTases_sf"/>
</dbReference>
<name>A0A8D5ZKZ6_9BACL</name>
<proteinExistence type="predicted"/>
<sequence length="259" mass="29227">MLVTTSFHPHAGQREEARHLARRLGMPYVDRERFPLVELMERNGADSAVVVTREGWHWEDREGRQFFFHPNMSVPRIKQLRQGNSDPLVTVSGMQPGDRVLDCTLGMGADAVVSAFVTGQTVTGLESQPVIAELVAHGLKTYPAKNEELKKAMRSIEVICTDYRKFLPQCADRSYDIILFDPMFRETVRASSGVQPLRLLANMDPLDPETVRHAVRVARKTVVLKERPQSGEFERLGFEIVKQSARFALGVIRVEGGRE</sequence>
<dbReference type="InterPro" id="IPR007536">
    <property type="entry name" value="16SrRNA_methylTrfase_J"/>
</dbReference>
<dbReference type="RefSeq" id="WP_212772383.1">
    <property type="nucleotide sequence ID" value="NZ_AP024601.1"/>
</dbReference>
<evidence type="ECO:0008006" key="3">
    <source>
        <dbReference type="Google" id="ProtNLM"/>
    </source>
</evidence>
<dbReference type="AlphaFoldDB" id="A0A8D5ZKZ6"/>
<dbReference type="Pfam" id="PF04445">
    <property type="entry name" value="SAM_MT"/>
    <property type="match status" value="1"/>
</dbReference>
<dbReference type="PANTHER" id="PTHR36112:SF1">
    <property type="entry name" value="RIBOSOMAL RNA SMALL SUBUNIT METHYLTRANSFERASE J"/>
    <property type="match status" value="1"/>
</dbReference>
<dbReference type="CDD" id="cd02440">
    <property type="entry name" value="AdoMet_MTases"/>
    <property type="match status" value="1"/>
</dbReference>
<dbReference type="SUPFAM" id="SSF53335">
    <property type="entry name" value="S-adenosyl-L-methionine-dependent methyltransferases"/>
    <property type="match status" value="1"/>
</dbReference>
<accession>A0A8D5ZKZ6</accession>
<dbReference type="EMBL" id="AP024601">
    <property type="protein sequence ID" value="BCU81989.1"/>
    <property type="molecule type" value="Genomic_DNA"/>
</dbReference>
<dbReference type="Gene3D" id="3.40.50.150">
    <property type="entry name" value="Vaccinia Virus protein VP39"/>
    <property type="match status" value="1"/>
</dbReference>
<organism evidence="1 2">
    <name type="scientific">Polycladomyces abyssicola</name>
    <dbReference type="NCBI Taxonomy" id="1125966"/>
    <lineage>
        <taxon>Bacteria</taxon>
        <taxon>Bacillati</taxon>
        <taxon>Bacillota</taxon>
        <taxon>Bacilli</taxon>
        <taxon>Bacillales</taxon>
        <taxon>Thermoactinomycetaceae</taxon>
        <taxon>Polycladomyces</taxon>
    </lineage>
</organism>
<keyword evidence="2" id="KW-1185">Reference proteome</keyword>
<dbReference type="GO" id="GO:0008990">
    <property type="term" value="F:rRNA (guanine-N2-)-methyltransferase activity"/>
    <property type="evidence" value="ECO:0007669"/>
    <property type="project" value="InterPro"/>
</dbReference>
<evidence type="ECO:0000313" key="1">
    <source>
        <dbReference type="EMBL" id="BCU81989.1"/>
    </source>
</evidence>
<dbReference type="Proteomes" id="UP000677436">
    <property type="component" value="Chromosome"/>
</dbReference>
<dbReference type="PANTHER" id="PTHR36112">
    <property type="entry name" value="RIBOSOMAL RNA SMALL SUBUNIT METHYLTRANSFERASE J"/>
    <property type="match status" value="1"/>
</dbReference>
<reference evidence="1" key="2">
    <citation type="journal article" date="2021" name="Microbiol. Resour. Announc.">
        <title>Complete Genome Sequence of Polycladomyces abyssicola JIR-001T, Isolated from Hemipelagic Sediment in Deep Seawater.</title>
        <authorList>
            <person name="Tsubouchi T."/>
            <person name="Kaneko Y."/>
        </authorList>
    </citation>
    <scope>NUCLEOTIDE SEQUENCE</scope>
    <source>
        <strain evidence="1">JIR-001</strain>
    </source>
</reference>